<dbReference type="AlphaFoldDB" id="A0A2V0R971"/>
<feature type="compositionally biased region" description="Basic and acidic residues" evidence="1">
    <location>
        <begin position="86"/>
        <end position="117"/>
    </location>
</feature>
<organism evidence="2">
    <name type="scientific">viral metagenome</name>
    <dbReference type="NCBI Taxonomy" id="1070528"/>
    <lineage>
        <taxon>unclassified sequences</taxon>
        <taxon>metagenomes</taxon>
        <taxon>organismal metagenomes</taxon>
    </lineage>
</organism>
<evidence type="ECO:0000256" key="1">
    <source>
        <dbReference type="SAM" id="MobiDB-lite"/>
    </source>
</evidence>
<feature type="region of interest" description="Disordered" evidence="1">
    <location>
        <begin position="1"/>
        <end position="35"/>
    </location>
</feature>
<feature type="region of interest" description="Disordered" evidence="1">
    <location>
        <begin position="65"/>
        <end position="121"/>
    </location>
</feature>
<comment type="caution">
    <text evidence="2">The sequence shown here is derived from an EMBL/GenBank/DDBJ whole genome shotgun (WGS) entry which is preliminary data.</text>
</comment>
<reference evidence="2" key="1">
    <citation type="submission" date="2017-04" db="EMBL/GenBank/DDBJ databases">
        <title>Unveiling RNA virosphere associated with marine microorganisms.</title>
        <authorList>
            <person name="Urayama S."/>
            <person name="Takaki Y."/>
            <person name="Nishi S."/>
            <person name="Yoshida Y."/>
            <person name="Deguchi S."/>
            <person name="Takai K."/>
            <person name="Nunoura T."/>
        </authorList>
    </citation>
    <scope>NUCLEOTIDE SEQUENCE</scope>
</reference>
<protein>
    <submittedName>
        <fullName evidence="2">Uncharacterized protein</fullName>
    </submittedName>
</protein>
<name>A0A2V0R971_9ZZZZ</name>
<accession>A0A2V0R971</accession>
<dbReference type="EMBL" id="BDQA01000368">
    <property type="protein sequence ID" value="GBH21826.1"/>
    <property type="molecule type" value="Genomic_RNA"/>
</dbReference>
<evidence type="ECO:0000313" key="2">
    <source>
        <dbReference type="EMBL" id="GBH21826.1"/>
    </source>
</evidence>
<proteinExistence type="predicted"/>
<sequence length="1123" mass="125694">MSQTDEQYKGKLPRPAKTQSIKEFEDEEIKPDPEYTEFNSVAEILAKPEYFKLIIEQPEFQAMLKREGVPNPLSKTDDESGGVEPKSGEKKGEQKEKKVEAEPDGSKADAEGDEPKTSIDVVMVPSLEEVAPVMDDTTSPEPSAPSTFEPSYRRVTHKVTAPVDIDVTHDLAILTKSGIEDLLVDYSGDRTTKKGAKFHAFLQQFRPMAQIEPLSYDETTGSVKMSNHAFVFGESVSGKSSKAHEYELGRVRPKIATSSEGTLQRLKADMAMPEELTNSVGPGELIDLALEPRTTGIKVKSADVIMNPARLPLMLRDTMAFRSMTMSYPDWLAAHGQFINPKMLSYVREKNAKERDVITNTYLKRSMYDRFVLGDMANNSQSYYFDELPNSRNYQICEGVLNRSLSKAMEAMSTLSSSQRSISTNITNRQASQMLLGMTSIQPSDGVNFARHLGAYLLGGKRRTLEVDIDDGATKTPLLNALCSFANLVLIDRRFLDDRSYRQLVVNVLLPFYDEFSIQRMNDATKRVERSRDVHDIANDLVAGRIDLPKVTKMVDTTGRGSSKAREIKIILTNLFARVMSIEYSQLNATGRMFETPAGAPFTPFTPRGDIVDVVLFGTRTDGFESRMHELVSYKPEALKLSTLVEEYADVLGKLRQFDGIGLAMSEAMKTKTHVTKSMAIFTDAFIHGSTHTELLPPGERIADVRSIDTVMLPFDGALSFLLYGIGSSEIAETTDAFVRFKSMSAPVLPSLYPVYLYVERAIVQQAFNEFSTEPTPYLITHREMVIDVCVDALKVYFTSVDPDSRGRISHMFDDSDKLERSADFDLPTLLTSKLFNDHEFTPMVGSEGQKQLPGSFDTNADIAEKNKDINSYTSALKATDRVVEQVFIDFEPISPTKIETYSSGSTLVYTGKRDKSQYISLSEIVTKALYIDSDTLSVDAIRNLAKAHIRREQEIYGNTTILGVYIDDVRTSFKFVEHKGLSDIVVDTPTITIDRNSRYLDTQFEVSEISVYYHRLTDRQGELSNAVIMRELEYLNGFLTYVSIDQDTIQKCLVNFDHADPMNPSIYKLGPDGSRVSEDSIAAIKLRDGRGVTYAGRVTLSTRESEEIEIIKQLSSKESFVP</sequence>